<dbReference type="Gene3D" id="3.30.750.24">
    <property type="entry name" value="STAS domain"/>
    <property type="match status" value="1"/>
</dbReference>
<feature type="domain" description="STAS" evidence="3">
    <location>
        <begin position="1"/>
        <end position="99"/>
    </location>
</feature>
<dbReference type="RefSeq" id="WP_253479142.1">
    <property type="nucleotide sequence ID" value="NZ_JALJXV010000006.1"/>
</dbReference>
<sequence>MALESQRDANELVIRINGEFDFGLHRQFRDAYRDESGVTRYVVDLSDTEYMDSSALGMLLLLREHAEARNGKVFLKGVDGEIERILRIANFHQLFSVND</sequence>
<name>A0AAE3KCA7_9GAMM</name>
<comment type="similarity">
    <text evidence="1 2">Belongs to the anti-sigma-factor antagonist family.</text>
</comment>
<dbReference type="Proteomes" id="UP001205843">
    <property type="component" value="Unassembled WGS sequence"/>
</dbReference>
<dbReference type="InterPro" id="IPR002645">
    <property type="entry name" value="STAS_dom"/>
</dbReference>
<comment type="caution">
    <text evidence="4">The sequence shown here is derived from an EMBL/GenBank/DDBJ whole genome shotgun (WGS) entry which is preliminary data.</text>
</comment>
<dbReference type="SUPFAM" id="SSF52091">
    <property type="entry name" value="SpoIIaa-like"/>
    <property type="match status" value="1"/>
</dbReference>
<dbReference type="CDD" id="cd07043">
    <property type="entry name" value="STAS_anti-anti-sigma_factors"/>
    <property type="match status" value="1"/>
</dbReference>
<dbReference type="EMBL" id="JALJXV010000006">
    <property type="protein sequence ID" value="MCP1675574.1"/>
    <property type="molecule type" value="Genomic_DNA"/>
</dbReference>
<accession>A0AAE3KCA7</accession>
<organism evidence="4 5">
    <name type="scientific">Natronocella acetinitrilica</name>
    <dbReference type="NCBI Taxonomy" id="414046"/>
    <lineage>
        <taxon>Bacteria</taxon>
        <taxon>Pseudomonadati</taxon>
        <taxon>Pseudomonadota</taxon>
        <taxon>Gammaproteobacteria</taxon>
        <taxon>Chromatiales</taxon>
        <taxon>Ectothiorhodospiraceae</taxon>
        <taxon>Natronocella</taxon>
    </lineage>
</organism>
<proteinExistence type="inferred from homology"/>
<dbReference type="GO" id="GO:0043856">
    <property type="term" value="F:anti-sigma factor antagonist activity"/>
    <property type="evidence" value="ECO:0007669"/>
    <property type="project" value="InterPro"/>
</dbReference>
<keyword evidence="5" id="KW-1185">Reference proteome</keyword>
<protein>
    <recommendedName>
        <fullName evidence="2">Anti-sigma factor antagonist</fullName>
    </recommendedName>
</protein>
<gene>
    <name evidence="4" type="ORF">J2T57_002724</name>
</gene>
<dbReference type="InterPro" id="IPR003658">
    <property type="entry name" value="Anti-sigma_ant"/>
</dbReference>
<evidence type="ECO:0000259" key="3">
    <source>
        <dbReference type="PROSITE" id="PS50801"/>
    </source>
</evidence>
<dbReference type="PANTHER" id="PTHR33495:SF15">
    <property type="entry name" value="STAS DOMAIN-CONTAINING PROTEIN"/>
    <property type="match status" value="1"/>
</dbReference>
<dbReference type="InterPro" id="IPR036513">
    <property type="entry name" value="STAS_dom_sf"/>
</dbReference>
<dbReference type="PROSITE" id="PS50801">
    <property type="entry name" value="STAS"/>
    <property type="match status" value="1"/>
</dbReference>
<reference evidence="4" key="1">
    <citation type="submission" date="2022-03" db="EMBL/GenBank/DDBJ databases">
        <title>Genomic Encyclopedia of Type Strains, Phase III (KMG-III): the genomes of soil and plant-associated and newly described type strains.</title>
        <authorList>
            <person name="Whitman W."/>
        </authorList>
    </citation>
    <scope>NUCLEOTIDE SEQUENCE</scope>
    <source>
        <strain evidence="4">ANL 6-2</strain>
    </source>
</reference>
<evidence type="ECO:0000313" key="5">
    <source>
        <dbReference type="Proteomes" id="UP001205843"/>
    </source>
</evidence>
<evidence type="ECO:0000256" key="2">
    <source>
        <dbReference type="RuleBase" id="RU003749"/>
    </source>
</evidence>
<evidence type="ECO:0000256" key="1">
    <source>
        <dbReference type="ARBA" id="ARBA00009013"/>
    </source>
</evidence>
<dbReference type="Pfam" id="PF01740">
    <property type="entry name" value="STAS"/>
    <property type="match status" value="1"/>
</dbReference>
<evidence type="ECO:0000313" key="4">
    <source>
        <dbReference type="EMBL" id="MCP1675574.1"/>
    </source>
</evidence>
<dbReference type="PANTHER" id="PTHR33495">
    <property type="entry name" value="ANTI-SIGMA FACTOR ANTAGONIST TM_1081-RELATED-RELATED"/>
    <property type="match status" value="1"/>
</dbReference>
<dbReference type="AlphaFoldDB" id="A0AAE3KCA7"/>
<dbReference type="NCBIfam" id="TIGR00377">
    <property type="entry name" value="ant_ant_sig"/>
    <property type="match status" value="1"/>
</dbReference>